<name>K9J1D0_DESRO</name>
<dbReference type="EMBL" id="GABZ01002929">
    <property type="protein sequence ID" value="JAA50596.1"/>
    <property type="molecule type" value="mRNA"/>
</dbReference>
<evidence type="ECO:0000313" key="1">
    <source>
        <dbReference type="EMBL" id="JAA50596.1"/>
    </source>
</evidence>
<protein>
    <submittedName>
        <fullName evidence="1">Uncharacterized protein</fullName>
    </submittedName>
</protein>
<proteinExistence type="evidence at transcript level"/>
<feature type="non-terminal residue" evidence="1">
    <location>
        <position position="1"/>
    </location>
</feature>
<reference evidence="1" key="1">
    <citation type="submission" date="2012-11" db="EMBL/GenBank/DDBJ databases">
        <title>The Vampirome: Transcriptome and Proteome Analysis of the Submandibular and Accessory Glands of the Vampire Bat and Vector of Human Rabies, Desmodus rotundus.</title>
        <authorList>
            <person name="Francischetti I.M.B."/>
            <person name="Assumpcao T.C.F."/>
            <person name="Ma D."/>
            <person name="Vicente E.C."/>
            <person name="Ribeiro J.M.C."/>
        </authorList>
    </citation>
    <scope>NUCLEOTIDE SEQUENCE</scope>
    <source>
        <tissue evidence="1">Salivary gland</tissue>
    </source>
</reference>
<accession>K9J1D0</accession>
<sequence>CLCWAERGTGIQTLDAAYLKTFRKVHSINQGRLYGKVTENEWLGWVQKLGGTVSHGITRVNSVSQVNRDSGMVPVCQLCGERGQQRNHGLCQNFCLGESYPSNPCPDATQSSYSPYLSGTFPAATIALELGQSRLVCVWAL</sequence>
<organism evidence="1">
    <name type="scientific">Desmodus rotundus</name>
    <name type="common">Vampire bat</name>
    <dbReference type="NCBI Taxonomy" id="9430"/>
    <lineage>
        <taxon>Eukaryota</taxon>
        <taxon>Metazoa</taxon>
        <taxon>Chordata</taxon>
        <taxon>Craniata</taxon>
        <taxon>Vertebrata</taxon>
        <taxon>Euteleostomi</taxon>
        <taxon>Mammalia</taxon>
        <taxon>Eutheria</taxon>
        <taxon>Laurasiatheria</taxon>
        <taxon>Chiroptera</taxon>
        <taxon>Yangochiroptera</taxon>
        <taxon>Phyllostomidae</taxon>
        <taxon>Desmodontinae</taxon>
        <taxon>Desmodus</taxon>
    </lineage>
</organism>
<dbReference type="AlphaFoldDB" id="K9J1D0"/>